<dbReference type="Pfam" id="PF21321">
    <property type="entry name" value="HTH_66"/>
    <property type="match status" value="1"/>
</dbReference>
<accession>A0ABN1XY50</accession>
<dbReference type="EMBL" id="BAAAJK010000018">
    <property type="protein sequence ID" value="GAA1392692.1"/>
    <property type="molecule type" value="Genomic_DNA"/>
</dbReference>
<gene>
    <name evidence="2" type="ORF">GCM10009613_38120</name>
</gene>
<comment type="caution">
    <text evidence="2">The sequence shown here is derived from an EMBL/GenBank/DDBJ whole genome shotgun (WGS) entry which is preliminary data.</text>
</comment>
<dbReference type="InterPro" id="IPR048708">
    <property type="entry name" value="VapB45-like_HTH"/>
</dbReference>
<keyword evidence="3" id="KW-1185">Reference proteome</keyword>
<dbReference type="Proteomes" id="UP001501414">
    <property type="component" value="Unassembled WGS sequence"/>
</dbReference>
<protein>
    <submittedName>
        <fullName evidence="2">DUF433 domain-containing protein</fullName>
    </submittedName>
</protein>
<name>A0ABN1XY50_9PSEU</name>
<evidence type="ECO:0000313" key="3">
    <source>
        <dbReference type="Proteomes" id="UP001501414"/>
    </source>
</evidence>
<sequence length="241" mass="26496">MTVSAEADLRFGVPLYSATDAARYINVSRTTFASWSRGYVQRPVGRSPVTGAPVITSIRRESGGPTIPFIGLAEGFVLSAFRRAGVPLQRIRPALVRLQEQLGLDHVLASRSLYTDGAEVLYDYAESAGDTAEARSARRLVVARNDQLVFREVVDAYLRRIEFDGDRYARLIHLPQYGSADVVVDPERSYGLPIFAKGAVRVEIVQRRFKAGESLTDLSEDSGIPEDQLVDALRVHTDAAA</sequence>
<feature type="domain" description="Putative antitoxin VapB45-like DNA-binding HTH" evidence="1">
    <location>
        <begin position="14"/>
        <end position="95"/>
    </location>
</feature>
<evidence type="ECO:0000259" key="1">
    <source>
        <dbReference type="Pfam" id="PF21321"/>
    </source>
</evidence>
<evidence type="ECO:0000313" key="2">
    <source>
        <dbReference type="EMBL" id="GAA1392692.1"/>
    </source>
</evidence>
<organism evidence="2 3">
    <name type="scientific">Pseudonocardia kongjuensis</name>
    <dbReference type="NCBI Taxonomy" id="102227"/>
    <lineage>
        <taxon>Bacteria</taxon>
        <taxon>Bacillati</taxon>
        <taxon>Actinomycetota</taxon>
        <taxon>Actinomycetes</taxon>
        <taxon>Pseudonocardiales</taxon>
        <taxon>Pseudonocardiaceae</taxon>
        <taxon>Pseudonocardia</taxon>
    </lineage>
</organism>
<proteinExistence type="predicted"/>
<reference evidence="2 3" key="1">
    <citation type="journal article" date="2019" name="Int. J. Syst. Evol. Microbiol.">
        <title>The Global Catalogue of Microorganisms (GCM) 10K type strain sequencing project: providing services to taxonomists for standard genome sequencing and annotation.</title>
        <authorList>
            <consortium name="The Broad Institute Genomics Platform"/>
            <consortium name="The Broad Institute Genome Sequencing Center for Infectious Disease"/>
            <person name="Wu L."/>
            <person name="Ma J."/>
        </authorList>
    </citation>
    <scope>NUCLEOTIDE SEQUENCE [LARGE SCALE GENOMIC DNA]</scope>
    <source>
        <strain evidence="2 3">JCM 11896</strain>
    </source>
</reference>
<dbReference type="RefSeq" id="WP_344024324.1">
    <property type="nucleotide sequence ID" value="NZ_BAAAJK010000018.1"/>
</dbReference>